<dbReference type="AlphaFoldDB" id="A0A381ZWJ6"/>
<evidence type="ECO:0008006" key="10">
    <source>
        <dbReference type="Google" id="ProtNLM"/>
    </source>
</evidence>
<evidence type="ECO:0000259" key="8">
    <source>
        <dbReference type="Pfam" id="PF12122"/>
    </source>
</evidence>
<dbReference type="SUPFAM" id="SSF144091">
    <property type="entry name" value="Rhomboid-like"/>
    <property type="match status" value="1"/>
</dbReference>
<evidence type="ECO:0000256" key="5">
    <source>
        <dbReference type="SAM" id="Coils"/>
    </source>
</evidence>
<feature type="domain" description="Peptidase S54 rhomboid" evidence="7">
    <location>
        <begin position="168"/>
        <end position="218"/>
    </location>
</feature>
<dbReference type="InterPro" id="IPR022732">
    <property type="entry name" value="Peptidase_S54_GlpG_N"/>
</dbReference>
<proteinExistence type="predicted"/>
<dbReference type="GO" id="GO:0004252">
    <property type="term" value="F:serine-type endopeptidase activity"/>
    <property type="evidence" value="ECO:0007669"/>
    <property type="project" value="InterPro"/>
</dbReference>
<comment type="subcellular location">
    <subcellularLocation>
        <location evidence="1">Membrane</location>
        <topology evidence="1">Multi-pass membrane protein</topology>
    </subcellularLocation>
</comment>
<dbReference type="Pfam" id="PF01694">
    <property type="entry name" value="Rhomboid"/>
    <property type="match status" value="1"/>
</dbReference>
<gene>
    <name evidence="9" type="ORF">METZ01_LOCUS146205</name>
</gene>
<evidence type="ECO:0000256" key="1">
    <source>
        <dbReference type="ARBA" id="ARBA00004141"/>
    </source>
</evidence>
<dbReference type="PANTHER" id="PTHR43731:SF26">
    <property type="entry name" value="RHOMBOID-LIKE PROTEIN 10, CHLOROPLASTIC"/>
    <property type="match status" value="1"/>
</dbReference>
<evidence type="ECO:0000313" key="9">
    <source>
        <dbReference type="EMBL" id="SVA93351.1"/>
    </source>
</evidence>
<feature type="coiled-coil region" evidence="5">
    <location>
        <begin position="67"/>
        <end position="95"/>
    </location>
</feature>
<feature type="transmembrane region" description="Helical" evidence="6">
    <location>
        <begin position="110"/>
        <end position="129"/>
    </location>
</feature>
<protein>
    <recommendedName>
        <fullName evidence="10">Peptidase S54 rhomboid domain-containing protein</fullName>
    </recommendedName>
</protein>
<dbReference type="Pfam" id="PF12122">
    <property type="entry name" value="Rhomboid_N"/>
    <property type="match status" value="1"/>
</dbReference>
<evidence type="ECO:0000259" key="7">
    <source>
        <dbReference type="Pfam" id="PF01694"/>
    </source>
</evidence>
<dbReference type="InterPro" id="IPR050925">
    <property type="entry name" value="Rhomboid_protease_S54"/>
</dbReference>
<dbReference type="EMBL" id="UINC01022861">
    <property type="protein sequence ID" value="SVA93351.1"/>
    <property type="molecule type" value="Genomic_DNA"/>
</dbReference>
<evidence type="ECO:0000256" key="4">
    <source>
        <dbReference type="ARBA" id="ARBA00023136"/>
    </source>
</evidence>
<feature type="transmembrane region" description="Helical" evidence="6">
    <location>
        <begin position="170"/>
        <end position="193"/>
    </location>
</feature>
<reference evidence="9" key="1">
    <citation type="submission" date="2018-05" db="EMBL/GenBank/DDBJ databases">
        <authorList>
            <person name="Lanie J.A."/>
            <person name="Ng W.-L."/>
            <person name="Kazmierczak K.M."/>
            <person name="Andrzejewski T.M."/>
            <person name="Davidsen T.M."/>
            <person name="Wayne K.J."/>
            <person name="Tettelin H."/>
            <person name="Glass J.I."/>
            <person name="Rusch D."/>
            <person name="Podicherti R."/>
            <person name="Tsui H.-C.T."/>
            <person name="Winkler M.E."/>
        </authorList>
    </citation>
    <scope>NUCLEOTIDE SEQUENCE</scope>
</reference>
<accession>A0A381ZWJ6</accession>
<keyword evidence="2 6" id="KW-0812">Transmembrane</keyword>
<dbReference type="GO" id="GO:0016020">
    <property type="term" value="C:membrane"/>
    <property type="evidence" value="ECO:0007669"/>
    <property type="project" value="UniProtKB-SubCell"/>
</dbReference>
<dbReference type="Gene3D" id="1.20.1540.10">
    <property type="entry name" value="Rhomboid-like"/>
    <property type="match status" value="1"/>
</dbReference>
<keyword evidence="5" id="KW-0175">Coiled coil</keyword>
<evidence type="ECO:0000256" key="2">
    <source>
        <dbReference type="ARBA" id="ARBA00022692"/>
    </source>
</evidence>
<feature type="non-terminal residue" evidence="9">
    <location>
        <position position="218"/>
    </location>
</feature>
<evidence type="ECO:0000256" key="3">
    <source>
        <dbReference type="ARBA" id="ARBA00022989"/>
    </source>
</evidence>
<dbReference type="InterPro" id="IPR035952">
    <property type="entry name" value="Rhomboid-like_sf"/>
</dbReference>
<name>A0A381ZWJ6_9ZZZZ</name>
<dbReference type="PANTHER" id="PTHR43731">
    <property type="entry name" value="RHOMBOID PROTEASE"/>
    <property type="match status" value="1"/>
</dbReference>
<dbReference type="InterPro" id="IPR022764">
    <property type="entry name" value="Peptidase_S54_rhomboid_dom"/>
</dbReference>
<sequence length="218" mass="25315">MRPIGEFDNEERASTFSGYLNYKGISCEVEEDDEGQSWTVWAHNEESLAKAIAEIHEFRQKPDASKYAELAREAQKQEKKERKIEENKASRWREETLRDRWQDRNRKPGIITMALIITSIATCFVSKMGENSEAVRAFYISELVHITAREAPVYLSSAQNPLPEVGEGQVWRLITPIFLHFGFFHILFNMFWLHDLGSLIENRRGARYFLAFILLAAI</sequence>
<feature type="domain" description="Peptidase S54 GlpG peptidase N-terminal" evidence="8">
    <location>
        <begin position="1"/>
        <end position="71"/>
    </location>
</feature>
<dbReference type="Gene3D" id="3.30.70.2350">
    <property type="match status" value="1"/>
</dbReference>
<keyword evidence="4 6" id="KW-0472">Membrane</keyword>
<dbReference type="InterPro" id="IPR038236">
    <property type="entry name" value="GlpG_N_sf"/>
</dbReference>
<organism evidence="9">
    <name type="scientific">marine metagenome</name>
    <dbReference type="NCBI Taxonomy" id="408172"/>
    <lineage>
        <taxon>unclassified sequences</taxon>
        <taxon>metagenomes</taxon>
        <taxon>ecological metagenomes</taxon>
    </lineage>
</organism>
<keyword evidence="3 6" id="KW-1133">Transmembrane helix</keyword>
<evidence type="ECO:0000256" key="6">
    <source>
        <dbReference type="SAM" id="Phobius"/>
    </source>
</evidence>